<evidence type="ECO:0000313" key="2">
    <source>
        <dbReference type="EMBL" id="AWM75472.1"/>
    </source>
</evidence>
<dbReference type="InterPro" id="IPR024975">
    <property type="entry name" value="NOV_C"/>
</dbReference>
<protein>
    <submittedName>
        <fullName evidence="2">Fe-S cluster assembly protein HesB</fullName>
    </submittedName>
</protein>
<name>A0ABN5LHV0_9LACO</name>
<feature type="domain" description="Protein NO VEIN C-terminal" evidence="1">
    <location>
        <begin position="295"/>
        <end position="386"/>
    </location>
</feature>
<proteinExistence type="predicted"/>
<dbReference type="EMBL" id="CP029477">
    <property type="protein sequence ID" value="AWM75472.1"/>
    <property type="molecule type" value="Genomic_DNA"/>
</dbReference>
<dbReference type="Pfam" id="PF13020">
    <property type="entry name" value="NOV_C"/>
    <property type="match status" value="1"/>
</dbReference>
<dbReference type="Proteomes" id="UP000246036">
    <property type="component" value="Chromosome"/>
</dbReference>
<evidence type="ECO:0000313" key="3">
    <source>
        <dbReference type="Proteomes" id="UP000246036"/>
    </source>
</evidence>
<sequence>MRKLAEFDYMLDSFDRDSTNLNQLRCDFVNKYTLSYIKNRMKLDDFVVGKGNKYSFCYQLEFNLAQLGSIRGSNSKKFGIYYSQEEKKYITTKAWARKNINESFSELKNAIIEIIKLGKKYSKDAIERIDSIPLTSIFKYKILSVYYPNNYLNIFSKNQLSYFLFQFYPECNFQKSTIFEMQKKLIEIKNTNKIVKDWTNIEYGNYLYYLFPKVKKLNTSDKPNQQKNNNFTLETPVNPEIYRYEYKKLYDNPIVIDVQTTNYSKPSKKTRSKYNKGKTNYLVKEQKNTKLGKVGERIVYNYEVRNLKKLGNLKVKWQSEVDDSLGYDILSYEKDGTPRYIEVKTTEQRKNNGELSFFISQNELEKAKALKNYWIYQVYFTVDKQPVIKQLKDPFKEDKSKLQPTLYLAHVKIKDKKN</sequence>
<dbReference type="RefSeq" id="WP_109586408.1">
    <property type="nucleotide sequence ID" value="NZ_CP029477.1"/>
</dbReference>
<accession>A0ABN5LHV0</accession>
<reference evidence="2 3" key="1">
    <citation type="submission" date="2018-05" db="EMBL/GenBank/DDBJ databases">
        <title>Reference genomes for bee gut microbiota database.</title>
        <authorList>
            <person name="Ellegaard K.M."/>
        </authorList>
    </citation>
    <scope>NUCLEOTIDE SEQUENCE [LARGE SCALE GENOMIC DNA]</scope>
    <source>
        <strain evidence="2 3">ESL0186</strain>
    </source>
</reference>
<gene>
    <name evidence="2" type="ORF">DKL58_05560</name>
</gene>
<keyword evidence="3" id="KW-1185">Reference proteome</keyword>
<evidence type="ECO:0000259" key="1">
    <source>
        <dbReference type="Pfam" id="PF13020"/>
    </source>
</evidence>
<organism evidence="2 3">
    <name type="scientific">Lactobacillus kullabergensis</name>
    <dbReference type="NCBI Taxonomy" id="1218493"/>
    <lineage>
        <taxon>Bacteria</taxon>
        <taxon>Bacillati</taxon>
        <taxon>Bacillota</taxon>
        <taxon>Bacilli</taxon>
        <taxon>Lactobacillales</taxon>
        <taxon>Lactobacillaceae</taxon>
        <taxon>Lactobacillus</taxon>
    </lineage>
</organism>